<feature type="compositionally biased region" description="Low complexity" evidence="1">
    <location>
        <begin position="1"/>
        <end position="11"/>
    </location>
</feature>
<feature type="region of interest" description="Disordered" evidence="1">
    <location>
        <begin position="1"/>
        <end position="42"/>
    </location>
</feature>
<reference evidence="2 3" key="1">
    <citation type="submission" date="2023-08" db="EMBL/GenBank/DDBJ databases">
        <title>Black Yeasts Isolated from many extreme environments.</title>
        <authorList>
            <person name="Coleine C."/>
            <person name="Stajich J.E."/>
            <person name="Selbmann L."/>
        </authorList>
    </citation>
    <scope>NUCLEOTIDE SEQUENCE [LARGE SCALE GENOMIC DNA]</scope>
    <source>
        <strain evidence="2 3">CCFEE 5935</strain>
    </source>
</reference>
<dbReference type="SUPFAM" id="SSF54236">
    <property type="entry name" value="Ubiquitin-like"/>
    <property type="match status" value="1"/>
</dbReference>
<dbReference type="InterPro" id="IPR029071">
    <property type="entry name" value="Ubiquitin-like_domsf"/>
</dbReference>
<protein>
    <submittedName>
        <fullName evidence="2">Uncharacterized protein</fullName>
    </submittedName>
</protein>
<keyword evidence="3" id="KW-1185">Reference proteome</keyword>
<evidence type="ECO:0000313" key="3">
    <source>
        <dbReference type="Proteomes" id="UP001337655"/>
    </source>
</evidence>
<dbReference type="Proteomes" id="UP001337655">
    <property type="component" value="Unassembled WGS sequence"/>
</dbReference>
<dbReference type="AlphaFoldDB" id="A0AAV9NZW6"/>
<dbReference type="EMBL" id="JAVRRT010000021">
    <property type="protein sequence ID" value="KAK5164073.1"/>
    <property type="molecule type" value="Genomic_DNA"/>
</dbReference>
<accession>A0AAV9NZW6</accession>
<comment type="caution">
    <text evidence="2">The sequence shown here is derived from an EMBL/GenBank/DDBJ whole genome shotgun (WGS) entry which is preliminary data.</text>
</comment>
<dbReference type="RefSeq" id="XP_064654401.1">
    <property type="nucleotide sequence ID" value="XM_064807387.1"/>
</dbReference>
<evidence type="ECO:0000256" key="1">
    <source>
        <dbReference type="SAM" id="MobiDB-lite"/>
    </source>
</evidence>
<dbReference type="GeneID" id="89931493"/>
<evidence type="ECO:0000313" key="2">
    <source>
        <dbReference type="EMBL" id="KAK5164073.1"/>
    </source>
</evidence>
<organism evidence="2 3">
    <name type="scientific">Saxophila tyrrhenica</name>
    <dbReference type="NCBI Taxonomy" id="1690608"/>
    <lineage>
        <taxon>Eukaryota</taxon>
        <taxon>Fungi</taxon>
        <taxon>Dikarya</taxon>
        <taxon>Ascomycota</taxon>
        <taxon>Pezizomycotina</taxon>
        <taxon>Dothideomycetes</taxon>
        <taxon>Dothideomycetidae</taxon>
        <taxon>Mycosphaerellales</taxon>
        <taxon>Extremaceae</taxon>
        <taxon>Saxophila</taxon>
    </lineage>
</organism>
<name>A0AAV9NZW6_9PEZI</name>
<sequence length="180" mass="19702">MPVTVSTTSSVPTGIGHTTSRVEVSVEPDITAAPTTPQTVSSDVTNNREAVVQQSIHEALPKLLAQACEAAATVTGSESTGTFTDYYRDRHSRSYPAPPILKPEDCVKISFLVHGTSHEAVVSKDLKIQQLVDHYLAEQDFEWELRFNNRVLKPSDSVGSLEMAHGDVLKMETWAKDGEH</sequence>
<proteinExistence type="predicted"/>
<gene>
    <name evidence="2" type="ORF">LTR77_010164</name>
</gene>
<feature type="compositionally biased region" description="Polar residues" evidence="1">
    <location>
        <begin position="33"/>
        <end position="42"/>
    </location>
</feature>